<protein>
    <submittedName>
        <fullName evidence="1">Uncharacterized protein</fullName>
    </submittedName>
</protein>
<proteinExistence type="predicted"/>
<evidence type="ECO:0000313" key="2">
    <source>
        <dbReference type="Proteomes" id="UP000011135"/>
    </source>
</evidence>
<reference evidence="1 2" key="1">
    <citation type="submission" date="2012-12" db="EMBL/GenBank/DDBJ databases">
        <title>Genome assembly of Fulvivirga imtechensis AK7.</title>
        <authorList>
            <person name="Nupur N."/>
            <person name="Khatri I."/>
            <person name="Kumar R."/>
            <person name="Subramanian S."/>
            <person name="Pinnaka A."/>
        </authorList>
    </citation>
    <scope>NUCLEOTIDE SEQUENCE [LARGE SCALE GENOMIC DNA]</scope>
    <source>
        <strain evidence="1 2">AK7</strain>
    </source>
</reference>
<dbReference type="EMBL" id="AMZN01000015">
    <property type="protein sequence ID" value="ELR72594.1"/>
    <property type="molecule type" value="Genomic_DNA"/>
</dbReference>
<keyword evidence="2" id="KW-1185">Reference proteome</keyword>
<sequence length="43" mass="4785">MYETGNFGGELRHPSVLRTSPQVGETLMTEVYAQPSFREVGGR</sequence>
<name>L8JY71_9BACT</name>
<accession>L8JY71</accession>
<gene>
    <name evidence="1" type="ORF">C900_00973</name>
</gene>
<dbReference type="AlphaFoldDB" id="L8JY71"/>
<comment type="caution">
    <text evidence="1">The sequence shown here is derived from an EMBL/GenBank/DDBJ whole genome shotgun (WGS) entry which is preliminary data.</text>
</comment>
<organism evidence="1 2">
    <name type="scientific">Fulvivirga imtechensis AK7</name>
    <dbReference type="NCBI Taxonomy" id="1237149"/>
    <lineage>
        <taxon>Bacteria</taxon>
        <taxon>Pseudomonadati</taxon>
        <taxon>Bacteroidota</taxon>
        <taxon>Cytophagia</taxon>
        <taxon>Cytophagales</taxon>
        <taxon>Fulvivirgaceae</taxon>
        <taxon>Fulvivirga</taxon>
    </lineage>
</organism>
<dbReference type="Proteomes" id="UP000011135">
    <property type="component" value="Unassembled WGS sequence"/>
</dbReference>
<evidence type="ECO:0000313" key="1">
    <source>
        <dbReference type="EMBL" id="ELR72594.1"/>
    </source>
</evidence>